<accession>A0A978D7T2</accession>
<organism evidence="21">
    <name type="scientific">Luprops yunnanus</name>
    <dbReference type="NCBI Taxonomy" id="2984368"/>
    <lineage>
        <taxon>Eukaryota</taxon>
        <taxon>Metazoa</taxon>
        <taxon>Ecdysozoa</taxon>
        <taxon>Arthropoda</taxon>
        <taxon>Hexapoda</taxon>
        <taxon>Insecta</taxon>
        <taxon>Pterygota</taxon>
        <taxon>Neoptera</taxon>
        <taxon>Endopterygota</taxon>
        <taxon>Coleoptera</taxon>
        <taxon>Polyphaga</taxon>
        <taxon>Cucujiformia</taxon>
        <taxon>Tenebrionidae</taxon>
        <taxon>Luprops</taxon>
    </lineage>
</organism>
<evidence type="ECO:0000256" key="6">
    <source>
        <dbReference type="ARBA" id="ARBA00022448"/>
    </source>
</evidence>
<dbReference type="RefSeq" id="YP_010535831.1">
    <property type="nucleotide sequence ID" value="NC_067933.1"/>
</dbReference>
<feature type="transmembrane region" description="Helical" evidence="19">
    <location>
        <begin position="272"/>
        <end position="293"/>
    </location>
</feature>
<evidence type="ECO:0000256" key="4">
    <source>
        <dbReference type="ARBA" id="ARBA00012944"/>
    </source>
</evidence>
<evidence type="ECO:0000313" key="21">
    <source>
        <dbReference type="EMBL" id="UYB79043.1"/>
    </source>
</evidence>
<dbReference type="GO" id="GO:0008137">
    <property type="term" value="F:NADH dehydrogenase (ubiquinone) activity"/>
    <property type="evidence" value="ECO:0007669"/>
    <property type="project" value="UniProtKB-EC"/>
</dbReference>
<dbReference type="GeneID" id="76345487"/>
<feature type="transmembrane region" description="Helical" evidence="19">
    <location>
        <begin position="118"/>
        <end position="141"/>
    </location>
</feature>
<feature type="transmembrane region" description="Helical" evidence="19">
    <location>
        <begin position="148"/>
        <end position="170"/>
    </location>
</feature>
<name>A0A978D7T2_9CUCU</name>
<evidence type="ECO:0000256" key="10">
    <source>
        <dbReference type="ARBA" id="ARBA00022967"/>
    </source>
</evidence>
<evidence type="ECO:0000256" key="16">
    <source>
        <dbReference type="ARBA" id="ARBA00023136"/>
    </source>
</evidence>
<comment type="catalytic activity">
    <reaction evidence="18">
        <text>a ubiquinone + NADH + 5 H(+)(in) = a ubiquinol + NAD(+) + 4 H(+)(out)</text>
        <dbReference type="Rhea" id="RHEA:29091"/>
        <dbReference type="Rhea" id="RHEA-COMP:9565"/>
        <dbReference type="Rhea" id="RHEA-COMP:9566"/>
        <dbReference type="ChEBI" id="CHEBI:15378"/>
        <dbReference type="ChEBI" id="CHEBI:16389"/>
        <dbReference type="ChEBI" id="CHEBI:17976"/>
        <dbReference type="ChEBI" id="CHEBI:57540"/>
        <dbReference type="ChEBI" id="CHEBI:57945"/>
        <dbReference type="EC" id="7.1.1.2"/>
    </reaction>
</comment>
<feature type="transmembrane region" description="Helical" evidence="19">
    <location>
        <begin position="237"/>
        <end position="260"/>
    </location>
</feature>
<dbReference type="EC" id="7.1.1.2" evidence="4"/>
<dbReference type="PANTHER" id="PTHR46552">
    <property type="entry name" value="NADH-UBIQUINONE OXIDOREDUCTASE CHAIN 2"/>
    <property type="match status" value="1"/>
</dbReference>
<reference evidence="21" key="1">
    <citation type="submission" date="2022-04" db="EMBL/GenBank/DDBJ databases">
        <title>Characterization of the complete mitochondrial genome of four lagriine species (Coleoptera: Tenebrionidae) and phylogenetic analysis.</title>
        <authorList>
            <person name="Wei Z."/>
        </authorList>
    </citation>
    <scope>NUCLEOTIDE SEQUENCE</scope>
</reference>
<keyword evidence="9" id="KW-0999">Mitochondrion inner membrane</keyword>
<dbReference type="AlphaFoldDB" id="A0A978D7T2"/>
<dbReference type="GO" id="GO:0006120">
    <property type="term" value="P:mitochondrial electron transport, NADH to ubiquinone"/>
    <property type="evidence" value="ECO:0007669"/>
    <property type="project" value="TreeGrafter"/>
</dbReference>
<dbReference type="GO" id="GO:0005743">
    <property type="term" value="C:mitochondrial inner membrane"/>
    <property type="evidence" value="ECO:0007669"/>
    <property type="project" value="UniProtKB-SubCell"/>
</dbReference>
<comment type="function">
    <text evidence="1">Core subunit of the mitochondrial membrane respiratory chain NADH dehydrogenase (Complex I) that is believed to belong to the minimal assembly required for catalysis. Complex I functions in the transfer of electrons from NADH to the respiratory chain. The immediate electron acceptor for the enzyme is believed to be ubiquinone.</text>
</comment>
<sequence>MKVSKILFILIMAMGTMISISANSWFAMWMGLEINMLAIIPIFSSQKNMLSNESTIKYFIIQAMASMILLMAAISMLTLQSFLNQQLSPWSNLMMNLALLIKMGAAPFHFWFPEVMEGLSWFNCLILMTWQKIAPMMLIIINKMNLMLVSAVVMISLIVSVISAFNQVSLRKILAFSSINHIAWMLVAGMVSQTIWLTYFAIYSLMNLNITSMLQKTNSFFTTQLFNSMNSNKLNKLMFSMNFFSLAGIPPMIGFLPKWILINSAYLEKLELLTFSLIMLTLIMIFVYLNLVVSSLTISLNENKLSPKTVKMNPTMDFIMVSSLVLMTLMFNPF</sequence>
<keyword evidence="15 21" id="KW-0496">Mitochondrion</keyword>
<evidence type="ECO:0000256" key="13">
    <source>
        <dbReference type="ARBA" id="ARBA00023027"/>
    </source>
</evidence>
<evidence type="ECO:0000256" key="9">
    <source>
        <dbReference type="ARBA" id="ARBA00022792"/>
    </source>
</evidence>
<dbReference type="InterPro" id="IPR050175">
    <property type="entry name" value="Complex_I_Subunit_2"/>
</dbReference>
<keyword evidence="6" id="KW-0813">Transport</keyword>
<evidence type="ECO:0000256" key="7">
    <source>
        <dbReference type="ARBA" id="ARBA00022660"/>
    </source>
</evidence>
<evidence type="ECO:0000259" key="20">
    <source>
        <dbReference type="Pfam" id="PF00361"/>
    </source>
</evidence>
<keyword evidence="16 19" id="KW-0472">Membrane</keyword>
<evidence type="ECO:0000256" key="19">
    <source>
        <dbReference type="SAM" id="Phobius"/>
    </source>
</evidence>
<evidence type="ECO:0000256" key="18">
    <source>
        <dbReference type="ARBA" id="ARBA00049551"/>
    </source>
</evidence>
<comment type="subcellular location">
    <subcellularLocation>
        <location evidence="2">Mitochondrion inner membrane</location>
        <topology evidence="2">Multi-pass membrane protein</topology>
    </subcellularLocation>
</comment>
<dbReference type="InterPro" id="IPR001750">
    <property type="entry name" value="ND/Mrp_TM"/>
</dbReference>
<geneLocation type="mitochondrion" evidence="21"/>
<evidence type="ECO:0000256" key="12">
    <source>
        <dbReference type="ARBA" id="ARBA00022989"/>
    </source>
</evidence>
<feature type="transmembrane region" description="Helical" evidence="19">
    <location>
        <begin position="7"/>
        <end position="28"/>
    </location>
</feature>
<feature type="domain" description="NADH:quinone oxidoreductase/Mrp antiporter transmembrane" evidence="20">
    <location>
        <begin position="22"/>
        <end position="278"/>
    </location>
</feature>
<keyword evidence="12 19" id="KW-1133">Transmembrane helix</keyword>
<evidence type="ECO:0000256" key="17">
    <source>
        <dbReference type="ARBA" id="ARBA00031028"/>
    </source>
</evidence>
<keyword evidence="14" id="KW-0830">Ubiquinone</keyword>
<evidence type="ECO:0000256" key="1">
    <source>
        <dbReference type="ARBA" id="ARBA00003257"/>
    </source>
</evidence>
<feature type="transmembrane region" description="Helical" evidence="19">
    <location>
        <begin position="58"/>
        <end position="79"/>
    </location>
</feature>
<keyword evidence="11" id="KW-0249">Electron transport</keyword>
<gene>
    <name evidence="21" type="primary">ND2</name>
</gene>
<dbReference type="PANTHER" id="PTHR46552:SF1">
    <property type="entry name" value="NADH-UBIQUINONE OXIDOREDUCTASE CHAIN 2"/>
    <property type="match status" value="1"/>
</dbReference>
<evidence type="ECO:0000256" key="11">
    <source>
        <dbReference type="ARBA" id="ARBA00022982"/>
    </source>
</evidence>
<keyword evidence="7" id="KW-0679">Respiratory chain</keyword>
<keyword evidence="10" id="KW-1278">Translocase</keyword>
<proteinExistence type="inferred from homology"/>
<dbReference type="CTD" id="4536"/>
<keyword evidence="13" id="KW-0520">NAD</keyword>
<feature type="transmembrane region" description="Helical" evidence="19">
    <location>
        <begin position="91"/>
        <end position="112"/>
    </location>
</feature>
<evidence type="ECO:0000256" key="15">
    <source>
        <dbReference type="ARBA" id="ARBA00023128"/>
    </source>
</evidence>
<dbReference type="EMBL" id="ON303728">
    <property type="protein sequence ID" value="UYB79043.1"/>
    <property type="molecule type" value="Genomic_DNA"/>
</dbReference>
<keyword evidence="8 19" id="KW-0812">Transmembrane</keyword>
<evidence type="ECO:0000256" key="8">
    <source>
        <dbReference type="ARBA" id="ARBA00022692"/>
    </source>
</evidence>
<comment type="similarity">
    <text evidence="3">Belongs to the complex I subunit 2 family.</text>
</comment>
<protein>
    <recommendedName>
        <fullName evidence="5">NADH-ubiquinone oxidoreductase chain 2</fullName>
        <ecNumber evidence="4">7.1.1.2</ecNumber>
    </recommendedName>
    <alternativeName>
        <fullName evidence="17">NADH dehydrogenase subunit 2</fullName>
    </alternativeName>
</protein>
<evidence type="ECO:0000256" key="14">
    <source>
        <dbReference type="ARBA" id="ARBA00023075"/>
    </source>
</evidence>
<evidence type="ECO:0000256" key="2">
    <source>
        <dbReference type="ARBA" id="ARBA00004448"/>
    </source>
</evidence>
<dbReference type="Pfam" id="PF00361">
    <property type="entry name" value="Proton_antipo_M"/>
    <property type="match status" value="1"/>
</dbReference>
<feature type="transmembrane region" description="Helical" evidence="19">
    <location>
        <begin position="182"/>
        <end position="206"/>
    </location>
</feature>
<evidence type="ECO:0000256" key="5">
    <source>
        <dbReference type="ARBA" id="ARBA00021008"/>
    </source>
</evidence>
<evidence type="ECO:0000256" key="3">
    <source>
        <dbReference type="ARBA" id="ARBA00007012"/>
    </source>
</evidence>